<dbReference type="RefSeq" id="WP_075007902.1">
    <property type="nucleotide sequence ID" value="NZ_FOAP01000009.1"/>
</dbReference>
<dbReference type="PRINTS" id="PR00133">
    <property type="entry name" value="GLHYDRLASE3"/>
</dbReference>
<evidence type="ECO:0000256" key="3">
    <source>
        <dbReference type="ARBA" id="ARBA00012663"/>
    </source>
</evidence>
<dbReference type="EMBL" id="FOAP01000009">
    <property type="protein sequence ID" value="SEL89825.1"/>
    <property type="molecule type" value="Genomic_DNA"/>
</dbReference>
<dbReference type="AlphaFoldDB" id="A0A1H7TZ45"/>
<reference evidence="10" key="1">
    <citation type="submission" date="2016-10" db="EMBL/GenBank/DDBJ databases">
        <authorList>
            <person name="Varghese N."/>
            <person name="Submissions S."/>
        </authorList>
    </citation>
    <scope>NUCLEOTIDE SEQUENCE [LARGE SCALE GENOMIC DNA]</scope>
    <source>
        <strain evidence="10">DSM 17044</strain>
    </source>
</reference>
<feature type="domain" description="Glycoside hydrolase family 3 N-terminal" evidence="7">
    <location>
        <begin position="55"/>
        <end position="397"/>
    </location>
</feature>
<dbReference type="FunFam" id="3.20.20.300:FF:000014">
    <property type="entry name" value="Beta-hexosaminidase, lipoprotein"/>
    <property type="match status" value="1"/>
</dbReference>
<dbReference type="InterPro" id="IPR036881">
    <property type="entry name" value="Glyco_hydro_3_C_sf"/>
</dbReference>
<dbReference type="InterPro" id="IPR002772">
    <property type="entry name" value="Glyco_hydro_3_C"/>
</dbReference>
<organism evidence="9 10">
    <name type="scientific">Stigmatella aurantiaca</name>
    <dbReference type="NCBI Taxonomy" id="41"/>
    <lineage>
        <taxon>Bacteria</taxon>
        <taxon>Pseudomonadati</taxon>
        <taxon>Myxococcota</taxon>
        <taxon>Myxococcia</taxon>
        <taxon>Myxococcales</taxon>
        <taxon>Cystobacterineae</taxon>
        <taxon>Archangiaceae</taxon>
        <taxon>Stigmatella</taxon>
    </lineage>
</organism>
<dbReference type="SUPFAM" id="SSF52279">
    <property type="entry name" value="Beta-D-glucan exohydrolase, C-terminal domain"/>
    <property type="match status" value="1"/>
</dbReference>
<dbReference type="SUPFAM" id="SSF51445">
    <property type="entry name" value="(Trans)glycosidases"/>
    <property type="match status" value="1"/>
</dbReference>
<comment type="similarity">
    <text evidence="2 6">Belongs to the glycosyl hydrolase 3 family.</text>
</comment>
<dbReference type="PROSITE" id="PS51257">
    <property type="entry name" value="PROKAR_LIPOPROTEIN"/>
    <property type="match status" value="1"/>
</dbReference>
<dbReference type="InterPro" id="IPR050226">
    <property type="entry name" value="NagZ_Beta-hexosaminidase"/>
</dbReference>
<evidence type="ECO:0000256" key="2">
    <source>
        <dbReference type="ARBA" id="ARBA00005336"/>
    </source>
</evidence>
<dbReference type="NCBIfam" id="NF003740">
    <property type="entry name" value="PRK05337.1"/>
    <property type="match status" value="1"/>
</dbReference>
<evidence type="ECO:0000313" key="10">
    <source>
        <dbReference type="Proteomes" id="UP000182719"/>
    </source>
</evidence>
<dbReference type="PROSITE" id="PS00775">
    <property type="entry name" value="GLYCOSYL_HYDROL_F3"/>
    <property type="match status" value="1"/>
</dbReference>
<keyword evidence="10" id="KW-1185">Reference proteome</keyword>
<name>A0A1H7TZ45_STIAU</name>
<proteinExistence type="inferred from homology"/>
<evidence type="ECO:0000259" key="7">
    <source>
        <dbReference type="Pfam" id="PF00933"/>
    </source>
</evidence>
<dbReference type="GO" id="GO:0005975">
    <property type="term" value="P:carbohydrate metabolic process"/>
    <property type="evidence" value="ECO:0007669"/>
    <property type="project" value="InterPro"/>
</dbReference>
<protein>
    <recommendedName>
        <fullName evidence="3">beta-N-acetylhexosaminidase</fullName>
        <ecNumber evidence="3">3.2.1.52</ecNumber>
    </recommendedName>
</protein>
<evidence type="ECO:0000313" key="9">
    <source>
        <dbReference type="EMBL" id="SEL89825.1"/>
    </source>
</evidence>
<dbReference type="InterPro" id="IPR036962">
    <property type="entry name" value="Glyco_hydro_3_N_sf"/>
</dbReference>
<dbReference type="Pfam" id="PF01915">
    <property type="entry name" value="Glyco_hydro_3_C"/>
    <property type="match status" value="1"/>
</dbReference>
<dbReference type="EC" id="3.2.1.52" evidence="3"/>
<dbReference type="Pfam" id="PF00933">
    <property type="entry name" value="Glyco_hydro_3"/>
    <property type="match status" value="1"/>
</dbReference>
<dbReference type="PANTHER" id="PTHR30480:SF13">
    <property type="entry name" value="BETA-HEXOSAMINIDASE"/>
    <property type="match status" value="1"/>
</dbReference>
<dbReference type="InterPro" id="IPR017853">
    <property type="entry name" value="GH"/>
</dbReference>
<gene>
    <name evidence="9" type="ORF">SAMN05444354_109227</name>
</gene>
<feature type="domain" description="Glycoside hydrolase family 3 C-terminal" evidence="8">
    <location>
        <begin position="434"/>
        <end position="602"/>
    </location>
</feature>
<dbReference type="InterPro" id="IPR019800">
    <property type="entry name" value="Glyco_hydro_3_AS"/>
</dbReference>
<evidence type="ECO:0000256" key="4">
    <source>
        <dbReference type="ARBA" id="ARBA00022801"/>
    </source>
</evidence>
<sequence length="604" mass="63834">MRGIRSVWLAVVMGGWGLASMGCGEEAELPPALDCRLAQAVSSPDWVTCQLKEMTLEEKVGQLFMTYAYGQSVSDTDPAMVEGNRTDHGLDTAEQLVERYHLGGIIYFSWAGNLKEPAQIAGLSNGLQEIALRQERPIPLLIATDQEHGVVVRITEPATQFPGNMALGATRSTDDAHQAAVITARELRAMGINQNFGPVVDVNSNPLNPVIGVRSFGVDPAQVSAFAQAQVRGLQEGGTAAAVKHFPGHGDTEVDSHYGLPIINRNREQLAAADLPPFAAAISAGVDAIMSAHIVLPALDNSGLPATLSPAIMTDLLRGELGFQGVLFTDSLAMQGAKPYGDDSPARVPVEALKAGVDVLLMPSKLGVAYQAVLDAVGTGELSQERIDTSVGRILTLKQKRGVLSQPFVNLTELGRVGSTEHLAAASAIAGRSITLVKNDAHVLPLKPEVRKVLVTGWGDSPTSTLTEALTQHGLSVQRLETGAAPAPAKREEATALAAQADLILVLTHRVWTSQAQQDLVRALQGTQKPLVAISVREPYDAAYLPEVATQVATYGYRPVSMQALAKVLVGTAPPAGRLPVAIPHAGQTSTLLYPTGHGLDYSP</sequence>
<evidence type="ECO:0000256" key="6">
    <source>
        <dbReference type="RuleBase" id="RU361161"/>
    </source>
</evidence>
<evidence type="ECO:0000256" key="5">
    <source>
        <dbReference type="ARBA" id="ARBA00023295"/>
    </source>
</evidence>
<keyword evidence="5 6" id="KW-0326">Glycosidase</keyword>
<dbReference type="PANTHER" id="PTHR30480">
    <property type="entry name" value="BETA-HEXOSAMINIDASE-RELATED"/>
    <property type="match status" value="1"/>
</dbReference>
<comment type="catalytic activity">
    <reaction evidence="1">
        <text>Hydrolysis of terminal non-reducing N-acetyl-D-hexosamine residues in N-acetyl-beta-D-hexosaminides.</text>
        <dbReference type="EC" id="3.2.1.52"/>
    </reaction>
</comment>
<accession>A0A1H7TZ45</accession>
<evidence type="ECO:0000259" key="8">
    <source>
        <dbReference type="Pfam" id="PF01915"/>
    </source>
</evidence>
<dbReference type="GO" id="GO:0009254">
    <property type="term" value="P:peptidoglycan turnover"/>
    <property type="evidence" value="ECO:0007669"/>
    <property type="project" value="TreeGrafter"/>
</dbReference>
<evidence type="ECO:0000256" key="1">
    <source>
        <dbReference type="ARBA" id="ARBA00001231"/>
    </source>
</evidence>
<dbReference type="OrthoDB" id="9781691at2"/>
<keyword evidence="4 6" id="KW-0378">Hydrolase</keyword>
<dbReference type="Gene3D" id="3.40.50.1700">
    <property type="entry name" value="Glycoside hydrolase family 3 C-terminal domain"/>
    <property type="match status" value="1"/>
</dbReference>
<dbReference type="Gene3D" id="3.20.20.300">
    <property type="entry name" value="Glycoside hydrolase, family 3, N-terminal domain"/>
    <property type="match status" value="1"/>
</dbReference>
<dbReference type="Proteomes" id="UP000182719">
    <property type="component" value="Unassembled WGS sequence"/>
</dbReference>
<dbReference type="GO" id="GO:0004563">
    <property type="term" value="F:beta-N-acetylhexosaminidase activity"/>
    <property type="evidence" value="ECO:0007669"/>
    <property type="project" value="UniProtKB-EC"/>
</dbReference>
<dbReference type="InterPro" id="IPR001764">
    <property type="entry name" value="Glyco_hydro_3_N"/>
</dbReference>